<dbReference type="PANTHER" id="PTHR18968:SF167">
    <property type="entry name" value="ACETOLACTATE SYNTHASE LARGE SUBUNIT ILVB2-RELATED"/>
    <property type="match status" value="1"/>
</dbReference>
<dbReference type="PANTHER" id="PTHR18968">
    <property type="entry name" value="THIAMINE PYROPHOSPHATE ENZYMES"/>
    <property type="match status" value="1"/>
</dbReference>
<reference evidence="7 8" key="1">
    <citation type="journal article" date="2012" name="J. Bacteriol.">
        <title>Complete Genome Sequence of Paenibacillus mucilaginosus 3016, a Bacterium Functional as Microbial Fertilizer.</title>
        <authorList>
            <person name="Ma M."/>
            <person name="Wang Z."/>
            <person name="Li L."/>
            <person name="Jiang X."/>
            <person name="Guan D."/>
            <person name="Cao F."/>
            <person name="Chen H."/>
            <person name="Wang X."/>
            <person name="Shen D."/>
            <person name="Du B."/>
            <person name="Li J."/>
        </authorList>
    </citation>
    <scope>NUCLEOTIDE SEQUENCE [LARGE SCALE GENOMIC DNA]</scope>
    <source>
        <strain evidence="7 8">3016</strain>
    </source>
</reference>
<dbReference type="Gene3D" id="3.40.50.1220">
    <property type="entry name" value="TPP-binding domain"/>
    <property type="match status" value="1"/>
</dbReference>
<dbReference type="AlphaFoldDB" id="H6NHK1"/>
<accession>H6NHK1</accession>
<dbReference type="Pfam" id="PF02775">
    <property type="entry name" value="TPP_enzyme_C"/>
    <property type="match status" value="1"/>
</dbReference>
<dbReference type="CDD" id="cd00568">
    <property type="entry name" value="TPP_enzymes"/>
    <property type="match status" value="1"/>
</dbReference>
<dbReference type="InterPro" id="IPR012001">
    <property type="entry name" value="Thiamin_PyroP_enz_TPP-bd_dom"/>
</dbReference>
<organism evidence="7 8">
    <name type="scientific">Paenibacillus mucilaginosus 3016</name>
    <dbReference type="NCBI Taxonomy" id="1116391"/>
    <lineage>
        <taxon>Bacteria</taxon>
        <taxon>Bacillati</taxon>
        <taxon>Bacillota</taxon>
        <taxon>Bacilli</taxon>
        <taxon>Bacillales</taxon>
        <taxon>Paenibacillaceae</taxon>
        <taxon>Paenibacillus</taxon>
    </lineage>
</organism>
<evidence type="ECO:0000313" key="7">
    <source>
        <dbReference type="EMBL" id="AFC29598.1"/>
    </source>
</evidence>
<name>H6NHK1_9BACL</name>
<feature type="domain" description="Thiamine pyrophosphate enzyme TPP-binding" evidence="5">
    <location>
        <begin position="388"/>
        <end position="535"/>
    </location>
</feature>
<evidence type="ECO:0000259" key="6">
    <source>
        <dbReference type="Pfam" id="PF02776"/>
    </source>
</evidence>
<comment type="similarity">
    <text evidence="1 3">Belongs to the TPP enzyme family.</text>
</comment>
<dbReference type="Proteomes" id="UP000007523">
    <property type="component" value="Chromosome"/>
</dbReference>
<dbReference type="KEGG" id="pmq:PM3016_2718"/>
<dbReference type="SUPFAM" id="SSF52467">
    <property type="entry name" value="DHS-like NAD/FAD-binding domain"/>
    <property type="match status" value="1"/>
</dbReference>
<feature type="domain" description="Thiamine pyrophosphate enzyme N-terminal TPP-binding" evidence="6">
    <location>
        <begin position="3"/>
        <end position="107"/>
    </location>
</feature>
<dbReference type="GO" id="GO:0003984">
    <property type="term" value="F:acetolactate synthase activity"/>
    <property type="evidence" value="ECO:0007669"/>
    <property type="project" value="TreeGrafter"/>
</dbReference>
<evidence type="ECO:0000256" key="3">
    <source>
        <dbReference type="RuleBase" id="RU362132"/>
    </source>
</evidence>
<sequence>MQTVAQLLVKHLAAWGVTHVFGIPGKPVTPLVVEMDRQGLTFVLSKHEGGAGLAAAGYAYGGRSLGVALGTAGPGGVNMLTAAGQALASNLPVLFLTGQPPIREIGKVLGQDSTMFGTDLVKMFEPVTKFSARIERGDLLKTYLQHAMEQAFTGSKGPVHLSIPSDVLMEEIEEFELALPTHYPPVLSSNLQEVSDLLNRAERPLLLLGGGVHNQGAYRELAAFAELYNLPVITTPGGKGAFPTVHPLSVGPFGLGGTDAARDVLAQGIDVLVAVGTQLSDMETAGMGPGFFPKQVVQFDYDARFVGKTLPVPTIPVLGDLTANLRKLVELGAVREAQRQLEASAREAVACAQEAVPAADAWGGMLTGEQVMKVLRGALPASSQMFGDAGSHSFYAVKHFEVLEPGTFHFEEVYATMGRAIGYSIGAQLAEPERVVVCLTGDGCMFMNGTEVSTAVNYDAPVIFVVLNNERLDMVDKGMARHLGRAIGTVYETPLHAALFGESMGALSYRCRTANELHDAVASALSARQTAVIEVMVDPLEIPPTMARG</sequence>
<evidence type="ECO:0000256" key="2">
    <source>
        <dbReference type="ARBA" id="ARBA00023052"/>
    </source>
</evidence>
<dbReference type="GO" id="GO:0050660">
    <property type="term" value="F:flavin adenine dinucleotide binding"/>
    <property type="evidence" value="ECO:0007669"/>
    <property type="project" value="TreeGrafter"/>
</dbReference>
<dbReference type="GO" id="GO:0030976">
    <property type="term" value="F:thiamine pyrophosphate binding"/>
    <property type="evidence" value="ECO:0007669"/>
    <property type="project" value="InterPro"/>
</dbReference>
<dbReference type="EMBL" id="CP003235">
    <property type="protein sequence ID" value="AFC29598.1"/>
    <property type="molecule type" value="Genomic_DNA"/>
</dbReference>
<dbReference type="Pfam" id="PF02776">
    <property type="entry name" value="TPP_enzyme_N"/>
    <property type="match status" value="1"/>
</dbReference>
<dbReference type="InterPro" id="IPR011766">
    <property type="entry name" value="TPP_enzyme_TPP-bd"/>
</dbReference>
<evidence type="ECO:0000313" key="8">
    <source>
        <dbReference type="Proteomes" id="UP000007523"/>
    </source>
</evidence>
<dbReference type="GO" id="GO:0005948">
    <property type="term" value="C:acetolactate synthase complex"/>
    <property type="evidence" value="ECO:0007669"/>
    <property type="project" value="TreeGrafter"/>
</dbReference>
<evidence type="ECO:0000259" key="5">
    <source>
        <dbReference type="Pfam" id="PF02775"/>
    </source>
</evidence>
<dbReference type="InterPro" id="IPR000399">
    <property type="entry name" value="TPP-bd_CS"/>
</dbReference>
<dbReference type="InterPro" id="IPR029035">
    <property type="entry name" value="DHS-like_NAD/FAD-binding_dom"/>
</dbReference>
<dbReference type="HOGENOM" id="CLU_013748_3_1_9"/>
<dbReference type="GO" id="GO:0009097">
    <property type="term" value="P:isoleucine biosynthetic process"/>
    <property type="evidence" value="ECO:0007669"/>
    <property type="project" value="TreeGrafter"/>
</dbReference>
<dbReference type="InterPro" id="IPR029061">
    <property type="entry name" value="THDP-binding"/>
</dbReference>
<dbReference type="CDD" id="cd07035">
    <property type="entry name" value="TPP_PYR_POX_like"/>
    <property type="match status" value="1"/>
</dbReference>
<dbReference type="STRING" id="1116391.PM3016_2718"/>
<protein>
    <submittedName>
        <fullName evidence="7">Acetolactate synthase large subunit</fullName>
    </submittedName>
</protein>
<feature type="domain" description="Thiamine pyrophosphate enzyme central" evidence="4">
    <location>
        <begin position="191"/>
        <end position="328"/>
    </location>
</feature>
<evidence type="ECO:0000256" key="1">
    <source>
        <dbReference type="ARBA" id="ARBA00007812"/>
    </source>
</evidence>
<dbReference type="RefSeq" id="WP_014369881.1">
    <property type="nucleotide sequence ID" value="NC_016935.1"/>
</dbReference>
<dbReference type="SUPFAM" id="SSF52518">
    <property type="entry name" value="Thiamin diphosphate-binding fold (THDP-binding)"/>
    <property type="match status" value="2"/>
</dbReference>
<proteinExistence type="inferred from homology"/>
<dbReference type="Gene3D" id="3.40.50.970">
    <property type="match status" value="2"/>
</dbReference>
<dbReference type="GO" id="GO:0009099">
    <property type="term" value="P:L-valine biosynthetic process"/>
    <property type="evidence" value="ECO:0007669"/>
    <property type="project" value="TreeGrafter"/>
</dbReference>
<evidence type="ECO:0000259" key="4">
    <source>
        <dbReference type="Pfam" id="PF00205"/>
    </source>
</evidence>
<dbReference type="InterPro" id="IPR012000">
    <property type="entry name" value="Thiamin_PyroP_enz_cen_dom"/>
</dbReference>
<dbReference type="Pfam" id="PF00205">
    <property type="entry name" value="TPP_enzyme_M"/>
    <property type="match status" value="1"/>
</dbReference>
<keyword evidence="8" id="KW-1185">Reference proteome</keyword>
<dbReference type="GO" id="GO:0000287">
    <property type="term" value="F:magnesium ion binding"/>
    <property type="evidence" value="ECO:0007669"/>
    <property type="project" value="InterPro"/>
</dbReference>
<gene>
    <name evidence="7" type="ORF">PM3016_2718</name>
</gene>
<dbReference type="PROSITE" id="PS00187">
    <property type="entry name" value="TPP_ENZYMES"/>
    <property type="match status" value="1"/>
</dbReference>
<keyword evidence="2 3" id="KW-0786">Thiamine pyrophosphate</keyword>
<dbReference type="InterPro" id="IPR045229">
    <property type="entry name" value="TPP_enz"/>
</dbReference>